<gene>
    <name evidence="1" type="ORF">ERS852497_00367</name>
</gene>
<name>A0A174GX45_9FIRM</name>
<organism evidence="1 2">
    <name type="scientific">Agathobacter rectalis</name>
    <dbReference type="NCBI Taxonomy" id="39491"/>
    <lineage>
        <taxon>Bacteria</taxon>
        <taxon>Bacillati</taxon>
        <taxon>Bacillota</taxon>
        <taxon>Clostridia</taxon>
        <taxon>Lachnospirales</taxon>
        <taxon>Lachnospiraceae</taxon>
        <taxon>Agathobacter</taxon>
    </lineage>
</organism>
<evidence type="ECO:0000313" key="1">
    <source>
        <dbReference type="EMBL" id="CUO65359.1"/>
    </source>
</evidence>
<accession>A0A174GX45</accession>
<dbReference type="AlphaFoldDB" id="A0A174GX45"/>
<dbReference type="EMBL" id="CZAJ01000002">
    <property type="protein sequence ID" value="CUO65359.1"/>
    <property type="molecule type" value="Genomic_DNA"/>
</dbReference>
<proteinExistence type="predicted"/>
<reference evidence="1 2" key="1">
    <citation type="submission" date="2015-09" db="EMBL/GenBank/DDBJ databases">
        <authorList>
            <consortium name="Pathogen Informatics"/>
        </authorList>
    </citation>
    <scope>NUCLEOTIDE SEQUENCE [LARGE SCALE GENOMIC DNA]</scope>
    <source>
        <strain evidence="1 2">2789STDY5834884</strain>
    </source>
</reference>
<dbReference type="RefSeq" id="WP_055272472.1">
    <property type="nucleotide sequence ID" value="NZ_CZAJ01000002.1"/>
</dbReference>
<sequence length="240" mass="26910">MGNFGIKIITDSEEFHTSDIGLKMTALKIPQPKAKTNYVNVPGASGSIDLSEVYGSVVYENRDGLTFTFVLRNDFESWAAAVQSLAAKIHGKKCKVIVDNDKNYYYVCRLAIDYEKSKKSVGTITISGNAEPFKYDIFASDERWEWDPFDFERGVIRELIDMQITATANTVTIPGATNYRTPVFVVTKSNNLKFTHNNRTYDLSKPGTYRFPAVRVGEESLTLTFTGTGTLTIKFRGAYL</sequence>
<dbReference type="Proteomes" id="UP000095602">
    <property type="component" value="Unassembled WGS sequence"/>
</dbReference>
<dbReference type="Gene3D" id="2.40.30.200">
    <property type="match status" value="1"/>
</dbReference>
<evidence type="ECO:0000313" key="2">
    <source>
        <dbReference type="Proteomes" id="UP000095602"/>
    </source>
</evidence>
<protein>
    <submittedName>
        <fullName evidence="1">Phage-related protein</fullName>
    </submittedName>
</protein>